<dbReference type="RefSeq" id="WP_242284153.1">
    <property type="nucleotide sequence ID" value="NZ_JAKKSL010000001.1"/>
</dbReference>
<organism evidence="2 3">
    <name type="scientific">Colwellia maritima</name>
    <dbReference type="NCBI Taxonomy" id="2912588"/>
    <lineage>
        <taxon>Bacteria</taxon>
        <taxon>Pseudomonadati</taxon>
        <taxon>Pseudomonadota</taxon>
        <taxon>Gammaproteobacteria</taxon>
        <taxon>Alteromonadales</taxon>
        <taxon>Colwelliaceae</taxon>
        <taxon>Colwellia</taxon>
    </lineage>
</organism>
<comment type="caution">
    <text evidence="2">The sequence shown here is derived from an EMBL/GenBank/DDBJ whole genome shotgun (WGS) entry which is preliminary data.</text>
</comment>
<name>A0ABS9WYM9_9GAMM</name>
<protein>
    <submittedName>
        <fullName evidence="2">Toprim domain-containing protein</fullName>
    </submittedName>
</protein>
<sequence length="229" mass="25437">MNYNEQLNAALNFGLLLDALECDGQLHRVSTQLKPKGKNGWYIAFNESPTLVMGDWQRGITETWKPDGHKQTHHEQIAIQKAIKAAEAERVKNHALATRQALDIYSHAKPVTEHQYLIDKGINAPNVIRCKDNLLIVPLVDYNLDKPVLINVQIISEQGFKKFTKGGRVTGLCCPIELPNNEPLTRLYIAEGFSTAVSVHQITGYPVLAAMNANNLAPVAKIARRVGLI</sequence>
<gene>
    <name evidence="2" type="ORF">L3081_05905</name>
</gene>
<dbReference type="InterPro" id="IPR034154">
    <property type="entry name" value="TOPRIM_DnaG/twinkle"/>
</dbReference>
<dbReference type="Pfam" id="PF13362">
    <property type="entry name" value="Toprim_3"/>
    <property type="match status" value="1"/>
</dbReference>
<dbReference type="Proteomes" id="UP001139646">
    <property type="component" value="Unassembled WGS sequence"/>
</dbReference>
<dbReference type="EMBL" id="JAKKSL010000001">
    <property type="protein sequence ID" value="MCI2283014.1"/>
    <property type="molecule type" value="Genomic_DNA"/>
</dbReference>
<keyword evidence="3" id="KW-1185">Reference proteome</keyword>
<evidence type="ECO:0000313" key="2">
    <source>
        <dbReference type="EMBL" id="MCI2283014.1"/>
    </source>
</evidence>
<dbReference type="InterPro" id="IPR006171">
    <property type="entry name" value="TOPRIM_dom"/>
</dbReference>
<accession>A0ABS9WYM9</accession>
<proteinExistence type="predicted"/>
<feature type="domain" description="Toprim" evidence="1">
    <location>
        <begin position="187"/>
        <end position="223"/>
    </location>
</feature>
<evidence type="ECO:0000313" key="3">
    <source>
        <dbReference type="Proteomes" id="UP001139646"/>
    </source>
</evidence>
<dbReference type="CDD" id="cd01029">
    <property type="entry name" value="TOPRIM_primases"/>
    <property type="match status" value="1"/>
</dbReference>
<reference evidence="2" key="1">
    <citation type="submission" date="2022-01" db="EMBL/GenBank/DDBJ databases">
        <title>Colwellia maritima, isolated from seawater.</title>
        <authorList>
            <person name="Kristyanto S."/>
            <person name="Jung J."/>
            <person name="Jeon C.O."/>
        </authorList>
    </citation>
    <scope>NUCLEOTIDE SEQUENCE</scope>
    <source>
        <strain evidence="2">MSW7</strain>
    </source>
</reference>
<evidence type="ECO:0000259" key="1">
    <source>
        <dbReference type="Pfam" id="PF13362"/>
    </source>
</evidence>